<comment type="caution">
    <text evidence="4">The sequence shown here is derived from an EMBL/GenBank/DDBJ whole genome shotgun (WGS) entry which is preliminary data.</text>
</comment>
<evidence type="ECO:0000313" key="4">
    <source>
        <dbReference type="EMBL" id="TGG90396.1"/>
    </source>
</evidence>
<proteinExistence type="inferred from homology"/>
<dbReference type="PANTHER" id="PTHR43575">
    <property type="entry name" value="PROTEIN ABCI7, CHLOROPLASTIC"/>
    <property type="match status" value="1"/>
</dbReference>
<name>A0A4Z0WBB5_9GAMM</name>
<dbReference type="SUPFAM" id="SSF101960">
    <property type="entry name" value="Stabilizer of iron transporter SufD"/>
    <property type="match status" value="1"/>
</dbReference>
<evidence type="ECO:0000313" key="5">
    <source>
        <dbReference type="Proteomes" id="UP000297475"/>
    </source>
</evidence>
<feature type="domain" description="SUF system FeS cluster assembly SufBD N-terminal" evidence="3">
    <location>
        <begin position="14"/>
        <end position="157"/>
    </location>
</feature>
<dbReference type="Pfam" id="PF19295">
    <property type="entry name" value="SufBD_N"/>
    <property type="match status" value="1"/>
</dbReference>
<accession>A0A4Z0WBB5</accession>
<dbReference type="RefSeq" id="WP_135484811.1">
    <property type="nucleotide sequence ID" value="NZ_SRMF01000013.1"/>
</dbReference>
<dbReference type="NCBIfam" id="TIGR01981">
    <property type="entry name" value="sufD"/>
    <property type="match status" value="1"/>
</dbReference>
<dbReference type="InterPro" id="IPR055346">
    <property type="entry name" value="Fe-S_cluster_assembly_SufBD"/>
</dbReference>
<dbReference type="InterPro" id="IPR037284">
    <property type="entry name" value="SUF_FeS_clus_asmbl_SufBD_sf"/>
</dbReference>
<dbReference type="InterPro" id="IPR011542">
    <property type="entry name" value="SUF_FeS_clus_asmbl_SufD"/>
</dbReference>
<dbReference type="Pfam" id="PF01458">
    <property type="entry name" value="SUFBD_core"/>
    <property type="match status" value="1"/>
</dbReference>
<organism evidence="4 5">
    <name type="scientific">Natronospirillum operosum</name>
    <dbReference type="NCBI Taxonomy" id="2759953"/>
    <lineage>
        <taxon>Bacteria</taxon>
        <taxon>Pseudomonadati</taxon>
        <taxon>Pseudomonadota</taxon>
        <taxon>Gammaproteobacteria</taxon>
        <taxon>Oceanospirillales</taxon>
        <taxon>Natronospirillaceae</taxon>
        <taxon>Natronospirillum</taxon>
    </lineage>
</organism>
<evidence type="ECO:0000259" key="2">
    <source>
        <dbReference type="Pfam" id="PF01458"/>
    </source>
</evidence>
<dbReference type="GO" id="GO:0016226">
    <property type="term" value="P:iron-sulfur cluster assembly"/>
    <property type="evidence" value="ECO:0007669"/>
    <property type="project" value="InterPro"/>
</dbReference>
<dbReference type="EMBL" id="SRMF01000013">
    <property type="protein sequence ID" value="TGG90396.1"/>
    <property type="molecule type" value="Genomic_DNA"/>
</dbReference>
<dbReference type="OrthoDB" id="9768262at2"/>
<dbReference type="PANTHER" id="PTHR43575:SF1">
    <property type="entry name" value="PROTEIN ABCI7, CHLOROPLASTIC"/>
    <property type="match status" value="1"/>
</dbReference>
<gene>
    <name evidence="4" type="primary">sufD</name>
    <name evidence="4" type="ORF">E4656_18520</name>
</gene>
<dbReference type="InterPro" id="IPR000825">
    <property type="entry name" value="SUF_FeS_clus_asmbl_SufBD_core"/>
</dbReference>
<reference evidence="4 5" key="1">
    <citation type="submission" date="2019-04" db="EMBL/GenBank/DDBJ databases">
        <title>Natronospirillum operosus gen. nov., sp. nov., a haloalkaliphilic satellite isolated from decaying biomass of laboratory culture of cyanobacterium Geitlerinema sp. and proposal of Natronospirillaceae fam. nov. and Saccharospirillaceae fam. nov.</title>
        <authorList>
            <person name="Kevbrin V."/>
            <person name="Boltyanskaya Y."/>
            <person name="Koziaeva V."/>
            <person name="Grouzdev D.S."/>
            <person name="Park M."/>
            <person name="Cho J."/>
        </authorList>
    </citation>
    <scope>NUCLEOTIDE SEQUENCE [LARGE SCALE GENOMIC DNA]</scope>
    <source>
        <strain evidence="4 5">G-116</strain>
    </source>
</reference>
<sequence>MTDFQQQALQLAQQQTAPDWLQDLRAAGAERWSATPWPTRRTEHWKYTPLAPLQKTDFGGWGQAADAADIEWIDAEAPRLVFVNGRFAPALSSAELPAGVVRFADAGADQQAVIQQHLGQIVDSERHLFAALSNAWVEDGVLVHVPQGAQLASTVHIVHISTPEASATTASQRVLIVLEAQASASVVEHFASTEASQNGFVNSLTEVQVAADAEFRHSRVNLEQEDLIHVGGVHVNLGRSARMKGFTLAQGSRLKRIDYQVNHRGEGAELVLNGVYLPRNRQLVDYHTNIEHCVPHGTTSETFRGIIGDSARAVFNGRIHIHPDAQKTLAELSNKNLLTSGKAEVDTKPELEIYADDVRCAHGATVSRLDATALYYLQSRGISQAEAEVMLSFGFINELLREAPEASVQSYLRRRLGWLLGRPEPLARHLEGATS</sequence>
<comment type="similarity">
    <text evidence="1">Belongs to the iron-sulfur cluster assembly SufBD family.</text>
</comment>
<evidence type="ECO:0000256" key="1">
    <source>
        <dbReference type="ARBA" id="ARBA00043967"/>
    </source>
</evidence>
<feature type="domain" description="SUF system FeS cluster assembly SufBD core" evidence="2">
    <location>
        <begin position="166"/>
        <end position="395"/>
    </location>
</feature>
<keyword evidence="5" id="KW-1185">Reference proteome</keyword>
<protein>
    <submittedName>
        <fullName evidence="4">Fe-S cluster assembly protein SufD</fullName>
    </submittedName>
</protein>
<dbReference type="Proteomes" id="UP000297475">
    <property type="component" value="Unassembled WGS sequence"/>
</dbReference>
<dbReference type="AlphaFoldDB" id="A0A4Z0WBB5"/>
<dbReference type="InterPro" id="IPR045595">
    <property type="entry name" value="SufBD_N"/>
</dbReference>
<evidence type="ECO:0000259" key="3">
    <source>
        <dbReference type="Pfam" id="PF19295"/>
    </source>
</evidence>